<feature type="region of interest" description="Disordered" evidence="1">
    <location>
        <begin position="313"/>
        <end position="339"/>
    </location>
</feature>
<protein>
    <submittedName>
        <fullName evidence="2">Uncharacterized protein</fullName>
    </submittedName>
</protein>
<name>A0A438FDD7_VITVI</name>
<reference evidence="2 3" key="1">
    <citation type="journal article" date="2018" name="PLoS Genet.">
        <title>Population sequencing reveals clonal diversity and ancestral inbreeding in the grapevine cultivar Chardonnay.</title>
        <authorList>
            <person name="Roach M.J."/>
            <person name="Johnson D.L."/>
            <person name="Bohlmann J."/>
            <person name="van Vuuren H.J."/>
            <person name="Jones S.J."/>
            <person name="Pretorius I.S."/>
            <person name="Schmidt S.A."/>
            <person name="Borneman A.R."/>
        </authorList>
    </citation>
    <scope>NUCLEOTIDE SEQUENCE [LARGE SCALE GENOMIC DNA]</scope>
    <source>
        <strain evidence="3">cv. Chardonnay</strain>
        <tissue evidence="2">Leaf</tissue>
    </source>
</reference>
<comment type="caution">
    <text evidence="2">The sequence shown here is derived from an EMBL/GenBank/DDBJ whole genome shotgun (WGS) entry which is preliminary data.</text>
</comment>
<sequence length="339" mass="38714">MTPEVLSGDLWLSATHRGQLDCRLDHSTLSLCFDRDFQTPARAQRFIPLTSDGARHIAEPYVFHMSQCVQLIIESGLILLRVIWFYLSRGTSTLSFLLRKELHLACFFWMHSYARTYFHFSIWCRGGSYTRGFVQDIKGFYFDPHHLIMTALLYFERRSTERTTEKNVIPTAIPEVALNPSWTKHPEISQPEEPQQAEIPTEIIAPAPVVPSTGLTLEPHHLLLLPLSGLRQLYQLHPRLIHLSLVSPYLFQIQRPMSYFADIDCYSKRPCQQMATVRAHHDQLIAPRPSILPSLGRYNNIRADCTPEETTIGQIETPIPSTQTSTAEPSSPHDPPTTT</sequence>
<accession>A0A438FDD7</accession>
<evidence type="ECO:0000313" key="3">
    <source>
        <dbReference type="Proteomes" id="UP000288805"/>
    </source>
</evidence>
<dbReference type="Proteomes" id="UP000288805">
    <property type="component" value="Unassembled WGS sequence"/>
</dbReference>
<dbReference type="EMBL" id="QGNW01000995">
    <property type="protein sequence ID" value="RVW57973.1"/>
    <property type="molecule type" value="Genomic_DNA"/>
</dbReference>
<feature type="compositionally biased region" description="Polar residues" evidence="1">
    <location>
        <begin position="313"/>
        <end position="329"/>
    </location>
</feature>
<evidence type="ECO:0000313" key="2">
    <source>
        <dbReference type="EMBL" id="RVW57973.1"/>
    </source>
</evidence>
<dbReference type="AlphaFoldDB" id="A0A438FDD7"/>
<gene>
    <name evidence="2" type="ORF">CK203_110383</name>
</gene>
<evidence type="ECO:0000256" key="1">
    <source>
        <dbReference type="SAM" id="MobiDB-lite"/>
    </source>
</evidence>
<proteinExistence type="predicted"/>
<organism evidence="2 3">
    <name type="scientific">Vitis vinifera</name>
    <name type="common">Grape</name>
    <dbReference type="NCBI Taxonomy" id="29760"/>
    <lineage>
        <taxon>Eukaryota</taxon>
        <taxon>Viridiplantae</taxon>
        <taxon>Streptophyta</taxon>
        <taxon>Embryophyta</taxon>
        <taxon>Tracheophyta</taxon>
        <taxon>Spermatophyta</taxon>
        <taxon>Magnoliopsida</taxon>
        <taxon>eudicotyledons</taxon>
        <taxon>Gunneridae</taxon>
        <taxon>Pentapetalae</taxon>
        <taxon>rosids</taxon>
        <taxon>Vitales</taxon>
        <taxon>Vitaceae</taxon>
        <taxon>Viteae</taxon>
        <taxon>Vitis</taxon>
    </lineage>
</organism>